<feature type="region of interest" description="Disordered" evidence="2">
    <location>
        <begin position="1439"/>
        <end position="1476"/>
    </location>
</feature>
<proteinExistence type="predicted"/>
<feature type="compositionally biased region" description="Basic and acidic residues" evidence="2">
    <location>
        <begin position="312"/>
        <end position="325"/>
    </location>
</feature>
<feature type="coiled-coil region" evidence="1">
    <location>
        <begin position="1541"/>
        <end position="1617"/>
    </location>
</feature>
<feature type="coiled-coil region" evidence="1">
    <location>
        <begin position="1220"/>
        <end position="1282"/>
    </location>
</feature>
<feature type="coiled-coil region" evidence="1">
    <location>
        <begin position="579"/>
        <end position="689"/>
    </location>
</feature>
<dbReference type="FunCoup" id="D8SP11">
    <property type="interactions" value="1933"/>
</dbReference>
<dbReference type="eggNOG" id="ENOG502QRAN">
    <property type="taxonomic scope" value="Eukaryota"/>
</dbReference>
<evidence type="ECO:0000256" key="1">
    <source>
        <dbReference type="SAM" id="Coils"/>
    </source>
</evidence>
<dbReference type="InterPro" id="IPR019448">
    <property type="entry name" value="NT-C2"/>
</dbReference>
<dbReference type="Proteomes" id="UP000001514">
    <property type="component" value="Unassembled WGS sequence"/>
</dbReference>
<sequence length="1827" mass="209000">MCQRVKAPRGPSMALRLLHHCKAVAPCWRWRRTRPKSFNVAQRHCGRIQISGWKLGPRKGWLVGEKGKSFGRLHWHLFSWRASKKVKEKVDFSIHFHATQIHTAWDKLAVSLVSLDSGKVTGKTRKASVRNGQCHWPDAVLETAKLILDMKTHMYDEKLYKFVVAKGFSRSCVLGEVIINITEYVTAASPTSVTLPLRFCYAGTLLHIKIQCLTPKSINKPLSWIHSGHVSDTETEMYSACGTSLPCTNSPAHYLCRTFSVGTQSPVASSATGECSRVLPSSPTQNAEKKSGMIAISYISLSSPARAVTPPPRDRDHPTRKDSGRELENWKNIAEALKKDLAAQKQELANLKMDADIDRSSYLAERNVLHSELEDLKNRSAELTKRSDCKEHIYIIDELKEELGLERDKNTSLNIQLQNLRKSNMELLLVVRDLEDSLEEHTRDTERLLKCKVYNNPCAEGDATLEGEERYSEYSYAAETKNIDKILDLSRNNDQHMDDETPRLKMFISAVSEDLSNMKVVLDELNRHTQVGDCYASVKEQLLFDLKALVQGSEDLIAELQKDSTTGASEITNRGKSTTDGESEEVKTLNAKIMELENLSKMHREQEVSRQLKIDQLESQLLEFVQELEHVQKSNEQLESLLGAAKTEKEHLEQMVEDAESTESLSQRVAELEDQVQRLEMEREDYLLERCVGENLARDLCKRVKSIVSGSQSDSDEKEKLDFMCHMKELRRSFSLLMINRRNSEDELEARQHDDNGSSLEEDEMPLTNNVELVDPGEVLRLQEELEKKAVELEVLDSKVVELTVEKGKVDGMLRSYMDQVEAREIRMDQLEAKLVNFSQELNSMQESNEQLESVLEATKAEKQRLEVLVQDAHEESRRELQDSEALLQRVTELEAHLKRLEGEKEAYALERSVAENLVRDLCEKLQAVTCNVGRAEYQEEGDCKFISHVKELRISFSSLAQMARHSEGRLQELQFTCGSLEDRLVKEYEKTLGSIAFLDEQFGQLSKESDQRIETCNRELEVLLSKLQQEQEEKRSQGFLRVALEENSCEIAYLRDELRRLKEQNAAMIREREAFKAEIQSLEAESVQWQSTLEELQEQFEHLQGVGRTKSQLATTEEALKALVSENRSLEEVLERKTTQHCKDKEEWQRKLAEMQEKVGRLEASTRTEEQEILLELEVLKADLESTTKTLIGLRTEKTSLDGQVNKLQMEVAGLTGQNVSTELTLTNLEAELEQYKTLIISLKEEVASAEKKLRAERDHREDTANKCMRLTGEIEDLKCKLLECSNLDCKLLSLQEMIESKTSCLELHWKSAHQGFQAKESVISETLGHLEEAYKQTTISFDAVVSELAKCKCLNSELEESLKTQTEAKKRTEEESWHLRREYKAMESRLSTLSEEKEEEVRIQLVEVRNLQRTIAQLEDDITRKLCEQRENSVSISTQTDCSQGQETAERSTENSNEVQDMKHGRRKWKQQHDDQDIELRSKIASLEAELHSKAVCLSSTLEKSQEREATLCEKIVHLEAAKRTLEDEVGNRRDESGLMKALAEVEECKLARASLEKTISHLQSQVESDKHLLAEKELECALLKEEYGKLKLAIAELQEKHATLVKMVASQEVEASSNSPGLELLRFEFQEKEALLWKKIEYLELANEQLAGQQVDSGLEQLKRELTRLQNHNSELIRREHELTSKLSAYELLQLELQRLQEDNEQLEQKFLKLKDASLWGDTLERLVYLETELAEALEANTMYKLQLQSVFAKSVSGAAAQGTSEVEGIIANLVSFKKQTLFLEAELKEMQERYLSMSMRYAEIQSEREELVMTVKALRSSKQ</sequence>
<organism evidence="5">
    <name type="scientific">Selaginella moellendorffii</name>
    <name type="common">Spikemoss</name>
    <dbReference type="NCBI Taxonomy" id="88036"/>
    <lineage>
        <taxon>Eukaryota</taxon>
        <taxon>Viridiplantae</taxon>
        <taxon>Streptophyta</taxon>
        <taxon>Embryophyta</taxon>
        <taxon>Tracheophyta</taxon>
        <taxon>Lycopodiopsida</taxon>
        <taxon>Selaginellales</taxon>
        <taxon>Selaginellaceae</taxon>
        <taxon>Selaginella</taxon>
    </lineage>
</organism>
<dbReference type="Pfam" id="PF10358">
    <property type="entry name" value="NT-C2"/>
    <property type="match status" value="1"/>
</dbReference>
<feature type="coiled-coil region" evidence="1">
    <location>
        <begin position="1357"/>
        <end position="1430"/>
    </location>
</feature>
<feature type="coiled-coil region" evidence="1">
    <location>
        <begin position="1014"/>
        <end position="1173"/>
    </location>
</feature>
<feature type="coiled-coil region" evidence="1">
    <location>
        <begin position="1662"/>
        <end position="1720"/>
    </location>
</feature>
<gene>
    <name evidence="4" type="ORF">SELMODRAFT_446143</name>
</gene>
<evidence type="ECO:0000256" key="2">
    <source>
        <dbReference type="SAM" id="MobiDB-lite"/>
    </source>
</evidence>
<dbReference type="PANTHER" id="PTHR34452:SF7">
    <property type="entry name" value="MYOSIN HEAVY CHAIN-RELATED PROTEIN"/>
    <property type="match status" value="1"/>
</dbReference>
<evidence type="ECO:0000259" key="3">
    <source>
        <dbReference type="PROSITE" id="PS51840"/>
    </source>
</evidence>
<dbReference type="Gramene" id="EFJ13892">
    <property type="protein sequence ID" value="EFJ13892"/>
    <property type="gene ID" value="SELMODRAFT_446143"/>
</dbReference>
<dbReference type="KEGG" id="smo:SELMODRAFT_446143"/>
<accession>D8SP11</accession>
<feature type="region of interest" description="Disordered" evidence="2">
    <location>
        <begin position="304"/>
        <end position="325"/>
    </location>
</feature>
<evidence type="ECO:0000313" key="5">
    <source>
        <dbReference type="Proteomes" id="UP000001514"/>
    </source>
</evidence>
<keyword evidence="1" id="KW-0175">Coiled coil</keyword>
<evidence type="ECO:0000313" key="4">
    <source>
        <dbReference type="EMBL" id="EFJ13892.1"/>
    </source>
</evidence>
<name>D8SP11_SELML</name>
<dbReference type="PANTHER" id="PTHR34452">
    <property type="entry name" value="MYOSIN HEAVY CHAIN-RELATED PROTEIN"/>
    <property type="match status" value="1"/>
</dbReference>
<feature type="compositionally biased region" description="Polar residues" evidence="2">
    <location>
        <begin position="1439"/>
        <end position="1449"/>
    </location>
</feature>
<dbReference type="OMA" id="NDECESH"/>
<keyword evidence="5" id="KW-1185">Reference proteome</keyword>
<dbReference type="PROSITE" id="PS51840">
    <property type="entry name" value="C2_NT"/>
    <property type="match status" value="1"/>
</dbReference>
<dbReference type="InParanoid" id="D8SP11"/>
<reference evidence="4 5" key="1">
    <citation type="journal article" date="2011" name="Science">
        <title>The Selaginella genome identifies genetic changes associated with the evolution of vascular plants.</title>
        <authorList>
            <person name="Banks J.A."/>
            <person name="Nishiyama T."/>
            <person name="Hasebe M."/>
            <person name="Bowman J.L."/>
            <person name="Gribskov M."/>
            <person name="dePamphilis C."/>
            <person name="Albert V.A."/>
            <person name="Aono N."/>
            <person name="Aoyama T."/>
            <person name="Ambrose B.A."/>
            <person name="Ashton N.W."/>
            <person name="Axtell M.J."/>
            <person name="Barker E."/>
            <person name="Barker M.S."/>
            <person name="Bennetzen J.L."/>
            <person name="Bonawitz N.D."/>
            <person name="Chapple C."/>
            <person name="Cheng C."/>
            <person name="Correa L.G."/>
            <person name="Dacre M."/>
            <person name="DeBarry J."/>
            <person name="Dreyer I."/>
            <person name="Elias M."/>
            <person name="Engstrom E.M."/>
            <person name="Estelle M."/>
            <person name="Feng L."/>
            <person name="Finet C."/>
            <person name="Floyd S.K."/>
            <person name="Frommer W.B."/>
            <person name="Fujita T."/>
            <person name="Gramzow L."/>
            <person name="Gutensohn M."/>
            <person name="Harholt J."/>
            <person name="Hattori M."/>
            <person name="Heyl A."/>
            <person name="Hirai T."/>
            <person name="Hiwatashi Y."/>
            <person name="Ishikawa M."/>
            <person name="Iwata M."/>
            <person name="Karol K.G."/>
            <person name="Koehler B."/>
            <person name="Kolukisaoglu U."/>
            <person name="Kubo M."/>
            <person name="Kurata T."/>
            <person name="Lalonde S."/>
            <person name="Li K."/>
            <person name="Li Y."/>
            <person name="Litt A."/>
            <person name="Lyons E."/>
            <person name="Manning G."/>
            <person name="Maruyama T."/>
            <person name="Michael T.P."/>
            <person name="Mikami K."/>
            <person name="Miyazaki S."/>
            <person name="Morinaga S."/>
            <person name="Murata T."/>
            <person name="Mueller-Roeber B."/>
            <person name="Nelson D.R."/>
            <person name="Obara M."/>
            <person name="Oguri Y."/>
            <person name="Olmstead R.G."/>
            <person name="Onodera N."/>
            <person name="Petersen B.L."/>
            <person name="Pils B."/>
            <person name="Prigge M."/>
            <person name="Rensing S.A."/>
            <person name="Riano-Pachon D.M."/>
            <person name="Roberts A.W."/>
            <person name="Sato Y."/>
            <person name="Scheller H.V."/>
            <person name="Schulz B."/>
            <person name="Schulz C."/>
            <person name="Shakirov E.V."/>
            <person name="Shibagaki N."/>
            <person name="Shinohara N."/>
            <person name="Shippen D.E."/>
            <person name="Soerensen I."/>
            <person name="Sotooka R."/>
            <person name="Sugimoto N."/>
            <person name="Sugita M."/>
            <person name="Sumikawa N."/>
            <person name="Tanurdzic M."/>
            <person name="Theissen G."/>
            <person name="Ulvskov P."/>
            <person name="Wakazuki S."/>
            <person name="Weng J.K."/>
            <person name="Willats W.W."/>
            <person name="Wipf D."/>
            <person name="Wolf P.G."/>
            <person name="Yang L."/>
            <person name="Zimmer A.D."/>
            <person name="Zhu Q."/>
            <person name="Mitros T."/>
            <person name="Hellsten U."/>
            <person name="Loque D."/>
            <person name="Otillar R."/>
            <person name="Salamov A."/>
            <person name="Schmutz J."/>
            <person name="Shapiro H."/>
            <person name="Lindquist E."/>
            <person name="Lucas S."/>
            <person name="Rokhsar D."/>
            <person name="Grigoriev I.V."/>
        </authorList>
    </citation>
    <scope>NUCLEOTIDE SEQUENCE [LARGE SCALE GENOMIC DNA]</scope>
</reference>
<protein>
    <recommendedName>
        <fullName evidence="3">C2 NT-type domain-containing protein</fullName>
    </recommendedName>
</protein>
<dbReference type="HOGENOM" id="CLU_236600_0_0_1"/>
<feature type="coiled-coil region" evidence="1">
    <location>
        <begin position="779"/>
        <end position="918"/>
    </location>
</feature>
<dbReference type="EMBL" id="GL377630">
    <property type="protein sequence ID" value="EFJ13892.1"/>
    <property type="molecule type" value="Genomic_DNA"/>
</dbReference>
<feature type="domain" description="C2 NT-type" evidence="3">
    <location>
        <begin position="80"/>
        <end position="214"/>
    </location>
</feature>
<feature type="coiled-coil region" evidence="1">
    <location>
        <begin position="1777"/>
        <end position="1811"/>
    </location>
</feature>